<dbReference type="InterPro" id="IPR000866">
    <property type="entry name" value="AhpC/TSA"/>
</dbReference>
<dbReference type="InterPro" id="IPR017937">
    <property type="entry name" value="Thioredoxin_CS"/>
</dbReference>
<keyword evidence="4" id="KW-1185">Reference proteome</keyword>
<dbReference type="GO" id="GO:0016491">
    <property type="term" value="F:oxidoreductase activity"/>
    <property type="evidence" value="ECO:0007669"/>
    <property type="project" value="InterPro"/>
</dbReference>
<evidence type="ECO:0000313" key="4">
    <source>
        <dbReference type="Proteomes" id="UP000234789"/>
    </source>
</evidence>
<dbReference type="EMBL" id="NFEZ01000003">
    <property type="protein sequence ID" value="PLT47012.1"/>
    <property type="molecule type" value="Genomic_DNA"/>
</dbReference>
<dbReference type="CDD" id="cd02966">
    <property type="entry name" value="TlpA_like_family"/>
    <property type="match status" value="1"/>
</dbReference>
<keyword evidence="1" id="KW-1015">Disulfide bond</keyword>
<accession>A0A2N5N9K9</accession>
<dbReference type="Pfam" id="PF00578">
    <property type="entry name" value="AhpC-TSA"/>
    <property type="match status" value="1"/>
</dbReference>
<dbReference type="PROSITE" id="PS00194">
    <property type="entry name" value="THIOREDOXIN_1"/>
    <property type="match status" value="1"/>
</dbReference>
<dbReference type="InterPro" id="IPR036249">
    <property type="entry name" value="Thioredoxin-like_sf"/>
</dbReference>
<reference evidence="3 4" key="1">
    <citation type="submission" date="2017-05" db="EMBL/GenBank/DDBJ databases">
        <title>Functional genome analysis of Paenibacillus pasadenensis strain R16: insights on endophytic life style and antifungal activity.</title>
        <authorList>
            <person name="Passera A."/>
            <person name="Marcolungo L."/>
            <person name="Casati P."/>
            <person name="Brasca M."/>
            <person name="Quaglino F."/>
            <person name="Delledonne M."/>
        </authorList>
    </citation>
    <scope>NUCLEOTIDE SEQUENCE [LARGE SCALE GENOMIC DNA]</scope>
    <source>
        <strain evidence="3 4">R16</strain>
    </source>
</reference>
<proteinExistence type="predicted"/>
<dbReference type="PANTHER" id="PTHR42852">
    <property type="entry name" value="THIOL:DISULFIDE INTERCHANGE PROTEIN DSBE"/>
    <property type="match status" value="1"/>
</dbReference>
<dbReference type="InterPro" id="IPR013766">
    <property type="entry name" value="Thioredoxin_domain"/>
</dbReference>
<dbReference type="Proteomes" id="UP000234789">
    <property type="component" value="Unassembled WGS sequence"/>
</dbReference>
<dbReference type="InterPro" id="IPR050553">
    <property type="entry name" value="Thioredoxin_ResA/DsbE_sf"/>
</dbReference>
<sequence length="169" mass="17425">MLVLAGTAAAIGWLLLGGAPRASDGRIAVGEPAPAIEAALPGTGTRLRLADFRGEPVLVHFWATWCEPCKRELPRIDLAAAKLAERPQGSGAVLVVNVGDSRATMTEFAEASGIALPLASDAAGESAGAFRVRALPASFIIGPDGRIERIVQGEFASADEVLDALDAAR</sequence>
<dbReference type="GO" id="GO:0016209">
    <property type="term" value="F:antioxidant activity"/>
    <property type="evidence" value="ECO:0007669"/>
    <property type="project" value="InterPro"/>
</dbReference>
<dbReference type="AlphaFoldDB" id="A0A2N5N9K9"/>
<evidence type="ECO:0000256" key="1">
    <source>
        <dbReference type="ARBA" id="ARBA00023157"/>
    </source>
</evidence>
<organism evidence="3 4">
    <name type="scientific">Paenibacillus pasadenensis</name>
    <dbReference type="NCBI Taxonomy" id="217090"/>
    <lineage>
        <taxon>Bacteria</taxon>
        <taxon>Bacillati</taxon>
        <taxon>Bacillota</taxon>
        <taxon>Bacilli</taxon>
        <taxon>Bacillales</taxon>
        <taxon>Paenibacillaceae</taxon>
        <taxon>Paenibacillus</taxon>
    </lineage>
</organism>
<gene>
    <name evidence="3" type="ORF">B8V81_1236</name>
</gene>
<evidence type="ECO:0000259" key="2">
    <source>
        <dbReference type="PROSITE" id="PS51352"/>
    </source>
</evidence>
<name>A0A2N5N9K9_9BACL</name>
<evidence type="ECO:0000313" key="3">
    <source>
        <dbReference type="EMBL" id="PLT47012.1"/>
    </source>
</evidence>
<comment type="caution">
    <text evidence="3">The sequence shown here is derived from an EMBL/GenBank/DDBJ whole genome shotgun (WGS) entry which is preliminary data.</text>
</comment>
<protein>
    <submittedName>
        <fullName evidence="3">Thiol:disulfide oxidoreductase related to ResA</fullName>
    </submittedName>
</protein>
<dbReference type="RefSeq" id="WP_052333283.1">
    <property type="nucleotide sequence ID" value="NZ_JBQCKL010000005.1"/>
</dbReference>
<dbReference type="PROSITE" id="PS51352">
    <property type="entry name" value="THIOREDOXIN_2"/>
    <property type="match status" value="1"/>
</dbReference>
<dbReference type="PANTHER" id="PTHR42852:SF17">
    <property type="entry name" value="THIOREDOXIN-LIKE PROTEIN HI_1115"/>
    <property type="match status" value="1"/>
</dbReference>
<dbReference type="SUPFAM" id="SSF52833">
    <property type="entry name" value="Thioredoxin-like"/>
    <property type="match status" value="1"/>
</dbReference>
<dbReference type="Gene3D" id="3.40.30.10">
    <property type="entry name" value="Glutaredoxin"/>
    <property type="match status" value="1"/>
</dbReference>
<feature type="domain" description="Thioredoxin" evidence="2">
    <location>
        <begin position="27"/>
        <end position="169"/>
    </location>
</feature>